<dbReference type="PANTHER" id="PTHR36766:SF70">
    <property type="entry name" value="DISEASE RESISTANCE PROTEIN RGA4"/>
    <property type="match status" value="1"/>
</dbReference>
<evidence type="ECO:0000313" key="3">
    <source>
        <dbReference type="Proteomes" id="UP000822688"/>
    </source>
</evidence>
<dbReference type="SUPFAM" id="SSF52058">
    <property type="entry name" value="L domain-like"/>
    <property type="match status" value="1"/>
</dbReference>
<protein>
    <submittedName>
        <fullName evidence="2">Uncharacterized protein</fullName>
    </submittedName>
</protein>
<organism evidence="2 3">
    <name type="scientific">Ceratodon purpureus</name>
    <name type="common">Fire moss</name>
    <name type="synonym">Dicranum purpureum</name>
    <dbReference type="NCBI Taxonomy" id="3225"/>
    <lineage>
        <taxon>Eukaryota</taxon>
        <taxon>Viridiplantae</taxon>
        <taxon>Streptophyta</taxon>
        <taxon>Embryophyta</taxon>
        <taxon>Bryophyta</taxon>
        <taxon>Bryophytina</taxon>
        <taxon>Bryopsida</taxon>
        <taxon>Dicranidae</taxon>
        <taxon>Pseudoditrichales</taxon>
        <taxon>Ditrichaceae</taxon>
        <taxon>Ceratodon</taxon>
    </lineage>
</organism>
<name>A0A8T0ISM6_CERPU</name>
<dbReference type="PANTHER" id="PTHR36766">
    <property type="entry name" value="PLANT BROAD-SPECTRUM MILDEW RESISTANCE PROTEIN RPW8"/>
    <property type="match status" value="1"/>
</dbReference>
<dbReference type="Proteomes" id="UP000822688">
    <property type="component" value="Chromosome 2"/>
</dbReference>
<feature type="region of interest" description="Disordered" evidence="1">
    <location>
        <begin position="76"/>
        <end position="109"/>
    </location>
</feature>
<dbReference type="AlphaFoldDB" id="A0A8T0ISM6"/>
<gene>
    <name evidence="2" type="ORF">KC19_2G112000</name>
</gene>
<keyword evidence="3" id="KW-1185">Reference proteome</keyword>
<dbReference type="EMBL" id="CM026422">
    <property type="protein sequence ID" value="KAG0586720.1"/>
    <property type="molecule type" value="Genomic_DNA"/>
</dbReference>
<dbReference type="InterPro" id="IPR032675">
    <property type="entry name" value="LRR_dom_sf"/>
</dbReference>
<sequence>MDNLHHQQTHDIAEGNHQQPELILFTPEQPSGIALHHLQPSGIALHHLQPSGIALHHLPFHQHIIDNGALQLNSFGEHSRPETTSNLQSCHSKPLPLVLPDSRKRKRTRERDWEVAETSVLLECVNLPKFRDQKRNQYFTMMWDAIADEIRARAKPLDSDSAITAKRCKERMKTLRGYYQQISTKKKKAGVTEDEWRKSKGIAVDWWYDAIAAFRGPREGKLISTQNEGKSAKNHIATRFNSLKNSQRSTLLDLTFCVSNSDEYLSLSKICKWLSIVQKRSSLAIYEDVIALYKLGLVKRDPYDEEHGESDNDRGLPSEFHIVYRSRVRGYEKFFKKAMIKNPAYDTRRSIRDNKDVVTFESASAPPELTVLFVDDCEQLEVVDLSGFRKLRSLAIHGCGKLREMIGWECLQELGRLEISDCPLLEGYPPLSKIPSLQELLLFGNDRGGELDVSGCVRLHKLEIRNDEALSSIRGLEDLHSLTVLELSYCKALQNLPDIGHMKDLTHLLIEDTPVEEIKGVEKLLSLKVLYCWRSKLKTLPDLSHLPHLQKVHLEECPVVDDPSSPYYQQGYREYNTTVEHIDVSDASDSECH</sequence>
<reference evidence="2" key="1">
    <citation type="submission" date="2020-06" db="EMBL/GenBank/DDBJ databases">
        <title>WGS assembly of Ceratodon purpureus strain R40.</title>
        <authorList>
            <person name="Carey S.B."/>
            <person name="Jenkins J."/>
            <person name="Shu S."/>
            <person name="Lovell J.T."/>
            <person name="Sreedasyam A."/>
            <person name="Maumus F."/>
            <person name="Tiley G.P."/>
            <person name="Fernandez-Pozo N."/>
            <person name="Barry K."/>
            <person name="Chen C."/>
            <person name="Wang M."/>
            <person name="Lipzen A."/>
            <person name="Daum C."/>
            <person name="Saski C.A."/>
            <person name="Payton A.C."/>
            <person name="Mcbreen J.C."/>
            <person name="Conrad R.E."/>
            <person name="Kollar L.M."/>
            <person name="Olsson S."/>
            <person name="Huttunen S."/>
            <person name="Landis J.B."/>
            <person name="Wickett N.J."/>
            <person name="Johnson M.G."/>
            <person name="Rensing S.A."/>
            <person name="Grimwood J."/>
            <person name="Schmutz J."/>
            <person name="Mcdaniel S.F."/>
        </authorList>
    </citation>
    <scope>NUCLEOTIDE SEQUENCE</scope>
    <source>
        <strain evidence="2">R40</strain>
    </source>
</reference>
<evidence type="ECO:0000256" key="1">
    <source>
        <dbReference type="SAM" id="MobiDB-lite"/>
    </source>
</evidence>
<accession>A0A8T0ISM6</accession>
<dbReference type="Gene3D" id="3.80.10.10">
    <property type="entry name" value="Ribonuclease Inhibitor"/>
    <property type="match status" value="1"/>
</dbReference>
<evidence type="ECO:0000313" key="2">
    <source>
        <dbReference type="EMBL" id="KAG0586720.1"/>
    </source>
</evidence>
<proteinExistence type="predicted"/>
<feature type="compositionally biased region" description="Polar residues" evidence="1">
    <location>
        <begin position="76"/>
        <end position="91"/>
    </location>
</feature>
<comment type="caution">
    <text evidence="2">The sequence shown here is derived from an EMBL/GenBank/DDBJ whole genome shotgun (WGS) entry which is preliminary data.</text>
</comment>